<keyword evidence="4" id="KW-1015">Disulfide bond</keyword>
<keyword evidence="7" id="KW-1185">Reference proteome</keyword>
<evidence type="ECO:0000313" key="6">
    <source>
        <dbReference type="EMBL" id="KZP01728.1"/>
    </source>
</evidence>
<dbReference type="STRING" id="1330018.A0A167SAC6"/>
<organism evidence="6 7">
    <name type="scientific">Calocera viscosa (strain TUFC12733)</name>
    <dbReference type="NCBI Taxonomy" id="1330018"/>
    <lineage>
        <taxon>Eukaryota</taxon>
        <taxon>Fungi</taxon>
        <taxon>Dikarya</taxon>
        <taxon>Basidiomycota</taxon>
        <taxon>Agaricomycotina</taxon>
        <taxon>Dacrymycetes</taxon>
        <taxon>Dacrymycetales</taxon>
        <taxon>Dacrymycetaceae</taxon>
        <taxon>Calocera</taxon>
    </lineage>
</organism>
<dbReference type="SUPFAM" id="SSF47072">
    <property type="entry name" value="Cysteine alpha-hairpin motif"/>
    <property type="match status" value="1"/>
</dbReference>
<dbReference type="Gene3D" id="1.10.287.1130">
    <property type="entry name" value="CytochromE C oxidase copper chaperone"/>
    <property type="match status" value="1"/>
</dbReference>
<evidence type="ECO:0000256" key="2">
    <source>
        <dbReference type="ARBA" id="ARBA00004569"/>
    </source>
</evidence>
<dbReference type="PANTHER" id="PTHR46811:SF1">
    <property type="entry name" value="COILED-COIL-HELIX-COILED-COIL-HELIX DOMAIN-CONTAINING PROTEIN 7"/>
    <property type="match status" value="1"/>
</dbReference>
<evidence type="ECO:0000256" key="5">
    <source>
        <dbReference type="SAM" id="MobiDB-lite"/>
    </source>
</evidence>
<dbReference type="GO" id="GO:0033108">
    <property type="term" value="P:mitochondrial respiratory chain complex assembly"/>
    <property type="evidence" value="ECO:0007669"/>
    <property type="project" value="TreeGrafter"/>
</dbReference>
<keyword evidence="3" id="KW-0496">Mitochondrion</keyword>
<feature type="compositionally biased region" description="Pro residues" evidence="5">
    <location>
        <begin position="8"/>
        <end position="22"/>
    </location>
</feature>
<evidence type="ECO:0000256" key="4">
    <source>
        <dbReference type="ARBA" id="ARBA00023157"/>
    </source>
</evidence>
<evidence type="ECO:0000256" key="3">
    <source>
        <dbReference type="ARBA" id="ARBA00023128"/>
    </source>
</evidence>
<dbReference type="PROSITE" id="PS51808">
    <property type="entry name" value="CHCH"/>
    <property type="match status" value="1"/>
</dbReference>
<sequence>MASTQYIPPEPNQEAPEPPPTGRRPRDYKKVFEGKDIVSRFVDPCAQAAKESMACLDRHSYDRDQCLDFFQVYRDCKAEWLKQRRSDRANRR</sequence>
<dbReference type="PANTHER" id="PTHR46811">
    <property type="entry name" value="COILED-COIL-HELIX-COILED-COIL-HELIX DOMAIN-CONTAINING PROTEIN 7"/>
    <property type="match status" value="1"/>
</dbReference>
<accession>A0A167SAC6</accession>
<evidence type="ECO:0008006" key="8">
    <source>
        <dbReference type="Google" id="ProtNLM"/>
    </source>
</evidence>
<evidence type="ECO:0000313" key="7">
    <source>
        <dbReference type="Proteomes" id="UP000076738"/>
    </source>
</evidence>
<dbReference type="InterPro" id="IPR051040">
    <property type="entry name" value="COX23"/>
</dbReference>
<dbReference type="OrthoDB" id="9971592at2759"/>
<comment type="function">
    <text evidence="1">Required for the assembly of cytochrome c oxidase.</text>
</comment>
<dbReference type="Proteomes" id="UP000076738">
    <property type="component" value="Unassembled WGS sequence"/>
</dbReference>
<proteinExistence type="predicted"/>
<protein>
    <recommendedName>
        <fullName evidence="8">CHCH domain-containing protein</fullName>
    </recommendedName>
</protein>
<dbReference type="EMBL" id="KV417266">
    <property type="protein sequence ID" value="KZP01728.1"/>
    <property type="molecule type" value="Genomic_DNA"/>
</dbReference>
<comment type="subcellular location">
    <subcellularLocation>
        <location evidence="2">Mitochondrion intermembrane space</location>
    </subcellularLocation>
</comment>
<reference evidence="6 7" key="1">
    <citation type="journal article" date="2016" name="Mol. Biol. Evol.">
        <title>Comparative Genomics of Early-Diverging Mushroom-Forming Fungi Provides Insights into the Origins of Lignocellulose Decay Capabilities.</title>
        <authorList>
            <person name="Nagy L.G."/>
            <person name="Riley R."/>
            <person name="Tritt A."/>
            <person name="Adam C."/>
            <person name="Daum C."/>
            <person name="Floudas D."/>
            <person name="Sun H."/>
            <person name="Yadav J.S."/>
            <person name="Pangilinan J."/>
            <person name="Larsson K.H."/>
            <person name="Matsuura K."/>
            <person name="Barry K."/>
            <person name="Labutti K."/>
            <person name="Kuo R."/>
            <person name="Ohm R.A."/>
            <person name="Bhattacharya S.S."/>
            <person name="Shirouzu T."/>
            <person name="Yoshinaga Y."/>
            <person name="Martin F.M."/>
            <person name="Grigoriev I.V."/>
            <person name="Hibbett D.S."/>
        </authorList>
    </citation>
    <scope>NUCLEOTIDE SEQUENCE [LARGE SCALE GENOMIC DNA]</scope>
    <source>
        <strain evidence="6 7">TUFC12733</strain>
    </source>
</reference>
<feature type="region of interest" description="Disordered" evidence="5">
    <location>
        <begin position="1"/>
        <end position="27"/>
    </location>
</feature>
<gene>
    <name evidence="6" type="ORF">CALVIDRAFT_559526</name>
</gene>
<dbReference type="GO" id="GO:0005758">
    <property type="term" value="C:mitochondrial intermembrane space"/>
    <property type="evidence" value="ECO:0007669"/>
    <property type="project" value="UniProtKB-SubCell"/>
</dbReference>
<evidence type="ECO:0000256" key="1">
    <source>
        <dbReference type="ARBA" id="ARBA00003875"/>
    </source>
</evidence>
<name>A0A167SAC6_CALVF</name>
<dbReference type="InterPro" id="IPR009069">
    <property type="entry name" value="Cys_alpha_HP_mot_SF"/>
</dbReference>
<dbReference type="AlphaFoldDB" id="A0A167SAC6"/>